<evidence type="ECO:0000313" key="2">
    <source>
        <dbReference type="EMBL" id="MDQ0376503.1"/>
    </source>
</evidence>
<feature type="region of interest" description="Disordered" evidence="1">
    <location>
        <begin position="1"/>
        <end position="21"/>
    </location>
</feature>
<comment type="caution">
    <text evidence="2">The sequence shown here is derived from an EMBL/GenBank/DDBJ whole genome shotgun (WGS) entry which is preliminary data.</text>
</comment>
<accession>A0ABU0EMJ3</accession>
<gene>
    <name evidence="2" type="ORF">FB470_000497</name>
</gene>
<sequence length="646" mass="70114">MDEELQRAGQKAQEMGADEATQQRVRAMWEKAAAPALIATAESYRIGDPPTGRLIRPNNAEGWETECWQYYDSVGELHYVAGQNGRSVAQARLFVAKYDDDGVPREVETGDAAALSRDLLGGETMSAELKWALGVQGMISGQSLITVSDDDGWAVWSDQDFKLDKQELKRANDKGGSPYLVDRGGARKERLPKGTLVIHMWDRHPGRAWQVDSSTRPAIPYLRELCRLDQYVQATLLSRIAVAGILQVPAEAAPIAPPGANVPEGMDPLMHMLATVGQANIANPGTAAAILPVLLKMPADTRLEHLKLDYELTGIVNEFREMNLRRVAMSMDMAPETMTGFSGVKYSNAEFIQSESIRTHVVRRVAAIASALTKGLIVPALDDTHVVRWDLSDLEIKPDRTEAAIQLYDRGELNGDGLRTFTGLRDGEAPDGPERVKILAFQALKNHPDLWGQLAPLLGLKDTIRVESTTQRDEPRQLEDGQGEQGPAAPSDTTTEAPADPGEPAPAAPQPPATPAATASARPDVRPLVAACDVVVCSALGRAGAAWRKRKRSRVAACRDVDTQAIYLVHSLTADREPHETPREHAEAMFGGSFPQVPGIAAKHGANPECLQASLAGYVSELIVDRRPHDLDRLTHVVEGCVDGAE</sequence>
<dbReference type="RefSeq" id="WP_306988387.1">
    <property type="nucleotide sequence ID" value="NZ_JAUSUT010000001.1"/>
</dbReference>
<name>A0ABU0EMJ3_9PSEU</name>
<evidence type="ECO:0008006" key="4">
    <source>
        <dbReference type="Google" id="ProtNLM"/>
    </source>
</evidence>
<proteinExistence type="predicted"/>
<dbReference type="EMBL" id="JAUSUT010000001">
    <property type="protein sequence ID" value="MDQ0376503.1"/>
    <property type="molecule type" value="Genomic_DNA"/>
</dbReference>
<protein>
    <recommendedName>
        <fullName evidence="4">Portal protein</fullName>
    </recommendedName>
</protein>
<keyword evidence="3" id="KW-1185">Reference proteome</keyword>
<evidence type="ECO:0000313" key="3">
    <source>
        <dbReference type="Proteomes" id="UP001229651"/>
    </source>
</evidence>
<dbReference type="Proteomes" id="UP001229651">
    <property type="component" value="Unassembled WGS sequence"/>
</dbReference>
<feature type="compositionally biased region" description="Pro residues" evidence="1">
    <location>
        <begin position="501"/>
        <end position="514"/>
    </location>
</feature>
<evidence type="ECO:0000256" key="1">
    <source>
        <dbReference type="SAM" id="MobiDB-lite"/>
    </source>
</evidence>
<feature type="compositionally biased region" description="Basic and acidic residues" evidence="1">
    <location>
        <begin position="468"/>
        <end position="479"/>
    </location>
</feature>
<reference evidence="2 3" key="1">
    <citation type="submission" date="2023-07" db="EMBL/GenBank/DDBJ databases">
        <title>Sequencing the genomes of 1000 actinobacteria strains.</title>
        <authorList>
            <person name="Klenk H.-P."/>
        </authorList>
    </citation>
    <scope>NUCLEOTIDE SEQUENCE [LARGE SCALE GENOMIC DNA]</scope>
    <source>
        <strain evidence="2 3">DSM 45805</strain>
    </source>
</reference>
<organism evidence="2 3">
    <name type="scientific">Amycolatopsis thermophila</name>
    <dbReference type="NCBI Taxonomy" id="206084"/>
    <lineage>
        <taxon>Bacteria</taxon>
        <taxon>Bacillati</taxon>
        <taxon>Actinomycetota</taxon>
        <taxon>Actinomycetes</taxon>
        <taxon>Pseudonocardiales</taxon>
        <taxon>Pseudonocardiaceae</taxon>
        <taxon>Amycolatopsis</taxon>
    </lineage>
</organism>
<feature type="region of interest" description="Disordered" evidence="1">
    <location>
        <begin position="468"/>
        <end position="521"/>
    </location>
</feature>